<keyword evidence="2" id="KW-1185">Reference proteome</keyword>
<feature type="region of interest" description="Disordered" evidence="1">
    <location>
        <begin position="56"/>
        <end position="78"/>
    </location>
</feature>
<name>A0A1I7Z8V1_9BILA</name>
<protein>
    <submittedName>
        <fullName evidence="3">Secreted protein</fullName>
    </submittedName>
</protein>
<evidence type="ECO:0000256" key="1">
    <source>
        <dbReference type="SAM" id="MobiDB-lite"/>
    </source>
</evidence>
<evidence type="ECO:0000313" key="3">
    <source>
        <dbReference type="WBParaSite" id="L893_g24020.t1"/>
    </source>
</evidence>
<proteinExistence type="predicted"/>
<dbReference type="AlphaFoldDB" id="A0A1I7Z8V1"/>
<dbReference type="Proteomes" id="UP000095287">
    <property type="component" value="Unplaced"/>
</dbReference>
<evidence type="ECO:0000313" key="2">
    <source>
        <dbReference type="Proteomes" id="UP000095287"/>
    </source>
</evidence>
<dbReference type="WBParaSite" id="L893_g24020.t1">
    <property type="protein sequence ID" value="L893_g24020.t1"/>
    <property type="gene ID" value="L893_g24020"/>
</dbReference>
<accession>A0A1I7Z8V1</accession>
<organism evidence="2 3">
    <name type="scientific">Steinernema glaseri</name>
    <dbReference type="NCBI Taxonomy" id="37863"/>
    <lineage>
        <taxon>Eukaryota</taxon>
        <taxon>Metazoa</taxon>
        <taxon>Ecdysozoa</taxon>
        <taxon>Nematoda</taxon>
        <taxon>Chromadorea</taxon>
        <taxon>Rhabditida</taxon>
        <taxon>Tylenchina</taxon>
        <taxon>Panagrolaimomorpha</taxon>
        <taxon>Strongyloidoidea</taxon>
        <taxon>Steinernematidae</taxon>
        <taxon>Steinernema</taxon>
    </lineage>
</organism>
<feature type="compositionally biased region" description="Low complexity" evidence="1">
    <location>
        <begin position="56"/>
        <end position="69"/>
    </location>
</feature>
<sequence>MWRHKRIANALMRETIVVAATQPSFYAPWAGAFPGGTGPHFASSGKCIRSYLSHNRGSSLSRNRGSSLSQPQPWQDSRPWCRRNFVVSIRPQRRNPI</sequence>
<reference evidence="3" key="1">
    <citation type="submission" date="2016-11" db="UniProtKB">
        <authorList>
            <consortium name="WormBaseParasite"/>
        </authorList>
    </citation>
    <scope>IDENTIFICATION</scope>
</reference>